<proteinExistence type="predicted"/>
<accession>A0A919U5Z6</accession>
<organism evidence="2 3">
    <name type="scientific">Cellulomonas pakistanensis</name>
    <dbReference type="NCBI Taxonomy" id="992287"/>
    <lineage>
        <taxon>Bacteria</taxon>
        <taxon>Bacillati</taxon>
        <taxon>Actinomycetota</taxon>
        <taxon>Actinomycetes</taxon>
        <taxon>Micrococcales</taxon>
        <taxon>Cellulomonadaceae</taxon>
        <taxon>Cellulomonas</taxon>
    </lineage>
</organism>
<dbReference type="EMBL" id="BONO01000012">
    <property type="protein sequence ID" value="GIG36504.1"/>
    <property type="molecule type" value="Genomic_DNA"/>
</dbReference>
<evidence type="ECO:0000313" key="3">
    <source>
        <dbReference type="Proteomes" id="UP000642125"/>
    </source>
</evidence>
<feature type="transmembrane region" description="Helical" evidence="1">
    <location>
        <begin position="12"/>
        <end position="32"/>
    </location>
</feature>
<feature type="transmembrane region" description="Helical" evidence="1">
    <location>
        <begin position="38"/>
        <end position="55"/>
    </location>
</feature>
<evidence type="ECO:0000313" key="2">
    <source>
        <dbReference type="EMBL" id="GIG36504.1"/>
    </source>
</evidence>
<dbReference type="Proteomes" id="UP000642125">
    <property type="component" value="Unassembled WGS sequence"/>
</dbReference>
<keyword evidence="1" id="KW-0812">Transmembrane</keyword>
<protein>
    <submittedName>
        <fullName evidence="2">Uncharacterized protein</fullName>
    </submittedName>
</protein>
<sequence>MTEHDGRRPSILVAFWAGLFAFCAAGVVLSAVTGQQGWATVPVTATGVVVVTRVVDRLTERGRRVLDAGRRPTTP</sequence>
<comment type="caution">
    <text evidence="2">The sequence shown here is derived from an EMBL/GenBank/DDBJ whole genome shotgun (WGS) entry which is preliminary data.</text>
</comment>
<keyword evidence="1" id="KW-1133">Transmembrane helix</keyword>
<keyword evidence="1" id="KW-0472">Membrane</keyword>
<reference evidence="2" key="1">
    <citation type="submission" date="2021-01" db="EMBL/GenBank/DDBJ databases">
        <title>Whole genome shotgun sequence of Cellulomonas pakistanensis NBRC 110800.</title>
        <authorList>
            <person name="Komaki H."/>
            <person name="Tamura T."/>
        </authorList>
    </citation>
    <scope>NUCLEOTIDE SEQUENCE</scope>
    <source>
        <strain evidence="2">NBRC 110800</strain>
    </source>
</reference>
<dbReference type="RefSeq" id="WP_203668523.1">
    <property type="nucleotide sequence ID" value="NZ_BONO01000012.1"/>
</dbReference>
<name>A0A919U5Z6_9CELL</name>
<dbReference type="AlphaFoldDB" id="A0A919U5Z6"/>
<keyword evidence="3" id="KW-1185">Reference proteome</keyword>
<gene>
    <name evidence="2" type="ORF">Cpa01nite_18850</name>
</gene>
<evidence type="ECO:0000256" key="1">
    <source>
        <dbReference type="SAM" id="Phobius"/>
    </source>
</evidence>